<feature type="domain" description="TonB-dependent receptor plug" evidence="19">
    <location>
        <begin position="68"/>
        <end position="163"/>
    </location>
</feature>
<evidence type="ECO:0000256" key="16">
    <source>
        <dbReference type="RuleBase" id="RU003357"/>
    </source>
</evidence>
<dbReference type="InterPro" id="IPR036942">
    <property type="entry name" value="Beta-barrel_TonB_sf"/>
</dbReference>
<dbReference type="Pfam" id="PF07715">
    <property type="entry name" value="Plug"/>
    <property type="match status" value="1"/>
</dbReference>
<comment type="subcellular location">
    <subcellularLocation>
        <location evidence="1 14">Cell outer membrane</location>
        <topology evidence="1 14">Multi-pass membrane protein</topology>
    </subcellularLocation>
</comment>
<comment type="similarity">
    <text evidence="2 14 16">Belongs to the TonB-dependent receptor family.</text>
</comment>
<evidence type="ECO:0000256" key="17">
    <source>
        <dbReference type="SAM" id="SignalP"/>
    </source>
</evidence>
<evidence type="ECO:0000256" key="10">
    <source>
        <dbReference type="ARBA" id="ARBA00023077"/>
    </source>
</evidence>
<keyword evidence="6 14" id="KW-0812">Transmembrane</keyword>
<comment type="caution">
    <text evidence="20">The sequence shown here is derived from an EMBL/GenBank/DDBJ whole genome shotgun (WGS) entry which is preliminary data.</text>
</comment>
<reference evidence="20 21" key="1">
    <citation type="submission" date="2015-03" db="EMBL/GenBank/DDBJ databases">
        <title>Genome sequence of Variovorax paradoxus TBEA6.</title>
        <authorList>
            <person name="Poehlein A."/>
            <person name="Schuldes J."/>
            <person name="Wuebbeler J.H."/>
            <person name="Hiessl S."/>
            <person name="Steinbuechel A."/>
            <person name="Daniel R."/>
        </authorList>
    </citation>
    <scope>NUCLEOTIDE SEQUENCE [LARGE SCALE GENOMIC DNA]</scope>
    <source>
        <strain evidence="20 21">TBEA6</strain>
    </source>
</reference>
<evidence type="ECO:0000256" key="13">
    <source>
        <dbReference type="ARBA" id="ARBA00023237"/>
    </source>
</evidence>
<proteinExistence type="inferred from homology"/>
<feature type="short sequence motif" description="TonB C-terminal box" evidence="15">
    <location>
        <begin position="704"/>
        <end position="721"/>
    </location>
</feature>
<feature type="chain" id="PRO_5002596979" evidence="17">
    <location>
        <begin position="34"/>
        <end position="721"/>
    </location>
</feature>
<evidence type="ECO:0000256" key="7">
    <source>
        <dbReference type="ARBA" id="ARBA00022729"/>
    </source>
</evidence>
<evidence type="ECO:0000256" key="4">
    <source>
        <dbReference type="ARBA" id="ARBA00022452"/>
    </source>
</evidence>
<keyword evidence="10 16" id="KW-0798">TonB box</keyword>
<dbReference type="PATRIC" id="fig|34073.19.peg.6634"/>
<dbReference type="Proteomes" id="UP000035170">
    <property type="component" value="Unassembled WGS sequence"/>
</dbReference>
<evidence type="ECO:0000256" key="3">
    <source>
        <dbReference type="ARBA" id="ARBA00022448"/>
    </source>
</evidence>
<dbReference type="SUPFAM" id="SSF56935">
    <property type="entry name" value="Porins"/>
    <property type="match status" value="1"/>
</dbReference>
<accession>A0A0H2M5T8</accession>
<keyword evidence="12 20" id="KW-0675">Receptor</keyword>
<evidence type="ECO:0000256" key="6">
    <source>
        <dbReference type="ARBA" id="ARBA00022692"/>
    </source>
</evidence>
<evidence type="ECO:0000313" key="21">
    <source>
        <dbReference type="Proteomes" id="UP000035170"/>
    </source>
</evidence>
<dbReference type="InterPro" id="IPR010917">
    <property type="entry name" value="TonB_rcpt_CS"/>
</dbReference>
<keyword evidence="11 14" id="KW-0472">Membrane</keyword>
<evidence type="ECO:0000256" key="8">
    <source>
        <dbReference type="ARBA" id="ARBA00023004"/>
    </source>
</evidence>
<keyword evidence="8" id="KW-0408">Iron</keyword>
<evidence type="ECO:0000256" key="15">
    <source>
        <dbReference type="PROSITE-ProRule" id="PRU10144"/>
    </source>
</evidence>
<evidence type="ECO:0000259" key="19">
    <source>
        <dbReference type="Pfam" id="PF07715"/>
    </source>
</evidence>
<protein>
    <submittedName>
        <fullName evidence="20">Putative TonB-dependent receptor BfrD</fullName>
    </submittedName>
</protein>
<dbReference type="EMBL" id="JZWI01000053">
    <property type="protein sequence ID" value="KLN52420.1"/>
    <property type="molecule type" value="Genomic_DNA"/>
</dbReference>
<keyword evidence="21" id="KW-1185">Reference proteome</keyword>
<dbReference type="InterPro" id="IPR037066">
    <property type="entry name" value="Plug_dom_sf"/>
</dbReference>
<dbReference type="GO" id="GO:0009279">
    <property type="term" value="C:cell outer membrane"/>
    <property type="evidence" value="ECO:0007669"/>
    <property type="project" value="UniProtKB-SubCell"/>
</dbReference>
<dbReference type="NCBIfam" id="TIGR01783">
    <property type="entry name" value="TonB-siderophor"/>
    <property type="match status" value="1"/>
</dbReference>
<dbReference type="GO" id="GO:0015344">
    <property type="term" value="F:siderophore uptake transmembrane transporter activity"/>
    <property type="evidence" value="ECO:0007669"/>
    <property type="project" value="TreeGrafter"/>
</dbReference>
<dbReference type="PANTHER" id="PTHR32552:SF68">
    <property type="entry name" value="FERRICHROME OUTER MEMBRANE TRANSPORTER_PHAGE RECEPTOR"/>
    <property type="match status" value="1"/>
</dbReference>
<evidence type="ECO:0000256" key="14">
    <source>
        <dbReference type="PROSITE-ProRule" id="PRU01360"/>
    </source>
</evidence>
<dbReference type="GO" id="GO:0015891">
    <property type="term" value="P:siderophore transport"/>
    <property type="evidence" value="ECO:0007669"/>
    <property type="project" value="InterPro"/>
</dbReference>
<dbReference type="AlphaFoldDB" id="A0A0H2M5T8"/>
<feature type="domain" description="TonB-dependent receptor-like beta-barrel" evidence="18">
    <location>
        <begin position="242"/>
        <end position="688"/>
    </location>
</feature>
<evidence type="ECO:0000256" key="11">
    <source>
        <dbReference type="ARBA" id="ARBA00023136"/>
    </source>
</evidence>
<dbReference type="InterPro" id="IPR039426">
    <property type="entry name" value="TonB-dep_rcpt-like"/>
</dbReference>
<dbReference type="PROSITE" id="PS52016">
    <property type="entry name" value="TONB_DEPENDENT_REC_3"/>
    <property type="match status" value="1"/>
</dbReference>
<keyword evidence="9" id="KW-0406">Ion transport</keyword>
<keyword evidence="13 14" id="KW-0998">Cell outer membrane</keyword>
<feature type="signal peptide" evidence="17">
    <location>
        <begin position="1"/>
        <end position="33"/>
    </location>
</feature>
<dbReference type="CDD" id="cd01347">
    <property type="entry name" value="ligand_gated_channel"/>
    <property type="match status" value="1"/>
</dbReference>
<dbReference type="Gene3D" id="2.170.130.10">
    <property type="entry name" value="TonB-dependent receptor, plug domain"/>
    <property type="match status" value="1"/>
</dbReference>
<sequence length="721" mass="79034">MSVRPHIARFRPRLRRTPLFLATLAALHCAAQAQTSASTLQEITVTSEQEPGYAPSVGSTATKGSAPLRDVPQAVNVLPAQLLRDQGATSMQDALRNAPGVSFNAGDGQRDQVVIRGFTAIADWFVDGVRDDALYFRDLSDTERIEVLKGPAAVLYGRGSSGGLVNRVTKKPIFERPFGEVSLGLGTHDFKRLTADLNRPIGENMAFRLNVAREKSGSWRDQQFIDRYSIAPSLAMKFSPQTDLLLQYTNAYDRRLTDFGIPALNGRPVNVPIGTYYGSAFAKRDDTTTTRVQSFTATLNHRFSDTLSLRNTTRYYSYKLDRFNTLPSGTTDPVRMTVGRTRGFVDRDESGWFNQTDLTWRNELGGFKQEWLVGAELGKQDKRAYTVSSATGFERVSILNPVSAPPPIPLASYLGNSAIPSNTTFKTAALYAQDQITLAPQWKALVGGRYDDFRQETSFERTLAPFSRTDRKFSPRAGLVWQPSDSQSYYVSYSRSFQPSAETFALSANNAANDPEITVNKEIGAKLDFLDGALNLTAALFNLERSGIKNTDPSNPARQINVGTQRTNGMELALAGKLPGRWDVSAGYAYLDGRMVKSLATVSSLQLPVGAAMPVQGKVAPLTPRHSAFVWLMKDLGHGLSAGGGVNYVAARYASLSNLVTLPSYVTADLAASYRTERYELSVNLKNITGRKYYVSAHGSVDNLIMPGPGRELQVALTAKF</sequence>
<name>A0A0H2M5T8_VARPD</name>
<dbReference type="Gene3D" id="2.40.170.20">
    <property type="entry name" value="TonB-dependent receptor, beta-barrel domain"/>
    <property type="match status" value="1"/>
</dbReference>
<evidence type="ECO:0000256" key="12">
    <source>
        <dbReference type="ARBA" id="ARBA00023170"/>
    </source>
</evidence>
<evidence type="ECO:0000256" key="5">
    <source>
        <dbReference type="ARBA" id="ARBA00022496"/>
    </source>
</evidence>
<organism evidence="20 21">
    <name type="scientific">Variovorax paradoxus</name>
    <dbReference type="NCBI Taxonomy" id="34073"/>
    <lineage>
        <taxon>Bacteria</taxon>
        <taxon>Pseudomonadati</taxon>
        <taxon>Pseudomonadota</taxon>
        <taxon>Betaproteobacteria</taxon>
        <taxon>Burkholderiales</taxon>
        <taxon>Comamonadaceae</taxon>
        <taxon>Variovorax</taxon>
    </lineage>
</organism>
<evidence type="ECO:0000256" key="1">
    <source>
        <dbReference type="ARBA" id="ARBA00004571"/>
    </source>
</evidence>
<keyword evidence="4 14" id="KW-1134">Transmembrane beta strand</keyword>
<dbReference type="InterPro" id="IPR010105">
    <property type="entry name" value="TonB_sidphr_rcpt"/>
</dbReference>
<evidence type="ECO:0000256" key="9">
    <source>
        <dbReference type="ARBA" id="ARBA00023065"/>
    </source>
</evidence>
<dbReference type="Pfam" id="PF00593">
    <property type="entry name" value="TonB_dep_Rec_b-barrel"/>
    <property type="match status" value="1"/>
</dbReference>
<dbReference type="PANTHER" id="PTHR32552">
    <property type="entry name" value="FERRICHROME IRON RECEPTOR-RELATED"/>
    <property type="match status" value="1"/>
</dbReference>
<dbReference type="InterPro" id="IPR012910">
    <property type="entry name" value="Plug_dom"/>
</dbReference>
<dbReference type="FunFam" id="2.170.130.10:FF:000001">
    <property type="entry name" value="Catecholate siderophore TonB-dependent receptor"/>
    <property type="match status" value="1"/>
</dbReference>
<dbReference type="GO" id="GO:0038023">
    <property type="term" value="F:signaling receptor activity"/>
    <property type="evidence" value="ECO:0007669"/>
    <property type="project" value="InterPro"/>
</dbReference>
<keyword evidence="7 17" id="KW-0732">Signal</keyword>
<gene>
    <name evidence="20" type="primary">bfrD3</name>
    <name evidence="20" type="ORF">VPARA_64400</name>
</gene>
<dbReference type="PROSITE" id="PS01156">
    <property type="entry name" value="TONB_DEPENDENT_REC_2"/>
    <property type="match status" value="1"/>
</dbReference>
<dbReference type="InterPro" id="IPR000531">
    <property type="entry name" value="Beta-barrel_TonB"/>
</dbReference>
<evidence type="ECO:0000313" key="20">
    <source>
        <dbReference type="EMBL" id="KLN52420.1"/>
    </source>
</evidence>
<evidence type="ECO:0000259" key="18">
    <source>
        <dbReference type="Pfam" id="PF00593"/>
    </source>
</evidence>
<keyword evidence="5" id="KW-0410">Iron transport</keyword>
<keyword evidence="3 14" id="KW-0813">Transport</keyword>
<dbReference type="RefSeq" id="WP_047787496.1">
    <property type="nucleotide sequence ID" value="NZ_JZWI01000053.1"/>
</dbReference>
<evidence type="ECO:0000256" key="2">
    <source>
        <dbReference type="ARBA" id="ARBA00009810"/>
    </source>
</evidence>